<evidence type="ECO:0000313" key="2">
    <source>
        <dbReference type="EMBL" id="KAG5572092.1"/>
    </source>
</evidence>
<feature type="compositionally biased region" description="Basic residues" evidence="1">
    <location>
        <begin position="1"/>
        <end position="17"/>
    </location>
</feature>
<feature type="compositionally biased region" description="Polar residues" evidence="1">
    <location>
        <begin position="21"/>
        <end position="31"/>
    </location>
</feature>
<protein>
    <submittedName>
        <fullName evidence="2">Uncharacterized protein</fullName>
    </submittedName>
</protein>
<proteinExistence type="predicted"/>
<accession>A0A9J5WA01</accession>
<sequence length="73" mass="8439">MEEHHQKQKAGRFRHQKPYASEQSSLGHQIKSNTIMNQAQLNVDTNVIQVVIGLTRAIGPRMSKRARLIWYPD</sequence>
<reference evidence="2 3" key="1">
    <citation type="submission" date="2020-09" db="EMBL/GenBank/DDBJ databases">
        <title>De no assembly of potato wild relative species, Solanum commersonii.</title>
        <authorList>
            <person name="Cho K."/>
        </authorList>
    </citation>
    <scope>NUCLEOTIDE SEQUENCE [LARGE SCALE GENOMIC DNA]</scope>
    <source>
        <strain evidence="2">LZ3.2</strain>
        <tissue evidence="2">Leaf</tissue>
    </source>
</reference>
<feature type="region of interest" description="Disordered" evidence="1">
    <location>
        <begin position="1"/>
        <end position="31"/>
    </location>
</feature>
<gene>
    <name evidence="2" type="ORF">H5410_061858</name>
</gene>
<evidence type="ECO:0000313" key="3">
    <source>
        <dbReference type="Proteomes" id="UP000824120"/>
    </source>
</evidence>
<evidence type="ECO:0000256" key="1">
    <source>
        <dbReference type="SAM" id="MobiDB-lite"/>
    </source>
</evidence>
<name>A0A9J5WA01_SOLCO</name>
<dbReference type="AlphaFoldDB" id="A0A9J5WA01"/>
<keyword evidence="3" id="KW-1185">Reference proteome</keyword>
<dbReference type="Proteomes" id="UP000824120">
    <property type="component" value="Chromosome 12"/>
</dbReference>
<organism evidence="2 3">
    <name type="scientific">Solanum commersonii</name>
    <name type="common">Commerson's wild potato</name>
    <name type="synonym">Commerson's nightshade</name>
    <dbReference type="NCBI Taxonomy" id="4109"/>
    <lineage>
        <taxon>Eukaryota</taxon>
        <taxon>Viridiplantae</taxon>
        <taxon>Streptophyta</taxon>
        <taxon>Embryophyta</taxon>
        <taxon>Tracheophyta</taxon>
        <taxon>Spermatophyta</taxon>
        <taxon>Magnoliopsida</taxon>
        <taxon>eudicotyledons</taxon>
        <taxon>Gunneridae</taxon>
        <taxon>Pentapetalae</taxon>
        <taxon>asterids</taxon>
        <taxon>lamiids</taxon>
        <taxon>Solanales</taxon>
        <taxon>Solanaceae</taxon>
        <taxon>Solanoideae</taxon>
        <taxon>Solaneae</taxon>
        <taxon>Solanum</taxon>
    </lineage>
</organism>
<dbReference type="EMBL" id="JACXVP010000012">
    <property type="protein sequence ID" value="KAG5572092.1"/>
    <property type="molecule type" value="Genomic_DNA"/>
</dbReference>
<comment type="caution">
    <text evidence="2">The sequence shown here is derived from an EMBL/GenBank/DDBJ whole genome shotgun (WGS) entry which is preliminary data.</text>
</comment>